<dbReference type="GO" id="GO:0042545">
    <property type="term" value="P:cell wall modification"/>
    <property type="evidence" value="ECO:0007669"/>
    <property type="project" value="InterPro"/>
</dbReference>
<protein>
    <recommendedName>
        <fullName evidence="3">pectinesterase</fullName>
        <ecNumber evidence="3">3.1.1.11</ecNumber>
    </recommendedName>
</protein>
<dbReference type="STRING" id="4846.A0A367J4Z1"/>
<dbReference type="GO" id="GO:0030599">
    <property type="term" value="F:pectinesterase activity"/>
    <property type="evidence" value="ECO:0007669"/>
    <property type="project" value="UniProtKB-EC"/>
</dbReference>
<proteinExistence type="inferred from homology"/>
<keyword evidence="4" id="KW-0378">Hydrolase</keyword>
<name>A0A367J4Z1_RHIST</name>
<feature type="domain" description="Pectinesterase catalytic" evidence="7">
    <location>
        <begin position="1"/>
        <end position="63"/>
    </location>
</feature>
<evidence type="ECO:0000256" key="5">
    <source>
        <dbReference type="ARBA" id="ARBA00023085"/>
    </source>
</evidence>
<dbReference type="EMBL" id="PJQM01004284">
    <property type="protein sequence ID" value="RCH85008.1"/>
    <property type="molecule type" value="Genomic_DNA"/>
</dbReference>
<dbReference type="InterPro" id="IPR012334">
    <property type="entry name" value="Pectin_lyas_fold"/>
</dbReference>
<gene>
    <name evidence="8" type="ORF">CU098_003741</name>
</gene>
<comment type="similarity">
    <text evidence="2">Belongs to the pectinesterase family.</text>
</comment>
<evidence type="ECO:0000259" key="7">
    <source>
        <dbReference type="Pfam" id="PF01095"/>
    </source>
</evidence>
<evidence type="ECO:0000256" key="6">
    <source>
        <dbReference type="SAM" id="MobiDB-lite"/>
    </source>
</evidence>
<dbReference type="OrthoDB" id="1546079at2759"/>
<evidence type="ECO:0000256" key="4">
    <source>
        <dbReference type="ARBA" id="ARBA00022801"/>
    </source>
</evidence>
<dbReference type="Gene3D" id="2.160.20.10">
    <property type="entry name" value="Single-stranded right-handed beta-helix, Pectin lyase-like"/>
    <property type="match status" value="1"/>
</dbReference>
<evidence type="ECO:0000313" key="8">
    <source>
        <dbReference type="EMBL" id="RCH85008.1"/>
    </source>
</evidence>
<comment type="pathway">
    <text evidence="1">Glycan metabolism; pectin degradation; 2-dehydro-3-deoxy-D-gluconate from pectin: step 1/5.</text>
</comment>
<sequence>MYSTLNNHINPAGWSQWSNSSPNTSGVTFAEYSNNGPSAWSSARVSFAKQLTAAQVSQYSTAKVFGSTFWIDSSG</sequence>
<keyword evidence="9" id="KW-1185">Reference proteome</keyword>
<dbReference type="GO" id="GO:0045490">
    <property type="term" value="P:pectin catabolic process"/>
    <property type="evidence" value="ECO:0007669"/>
    <property type="project" value="UniProtKB-UniPathway"/>
</dbReference>
<dbReference type="Pfam" id="PF01095">
    <property type="entry name" value="Pectinesterase"/>
    <property type="match status" value="1"/>
</dbReference>
<dbReference type="Proteomes" id="UP000253551">
    <property type="component" value="Unassembled WGS sequence"/>
</dbReference>
<dbReference type="AlphaFoldDB" id="A0A367J4Z1"/>
<evidence type="ECO:0000256" key="3">
    <source>
        <dbReference type="ARBA" id="ARBA00013229"/>
    </source>
</evidence>
<evidence type="ECO:0000256" key="1">
    <source>
        <dbReference type="ARBA" id="ARBA00005184"/>
    </source>
</evidence>
<keyword evidence="5" id="KW-0063">Aspartyl esterase</keyword>
<accession>A0A367J4Z1</accession>
<comment type="caution">
    <text evidence="8">The sequence shown here is derived from an EMBL/GenBank/DDBJ whole genome shotgun (WGS) entry which is preliminary data.</text>
</comment>
<evidence type="ECO:0000313" key="9">
    <source>
        <dbReference type="Proteomes" id="UP000253551"/>
    </source>
</evidence>
<reference evidence="8 9" key="1">
    <citation type="journal article" date="2018" name="G3 (Bethesda)">
        <title>Phylogenetic and Phylogenomic Definition of Rhizopus Species.</title>
        <authorList>
            <person name="Gryganskyi A.P."/>
            <person name="Golan J."/>
            <person name="Dolatabadi S."/>
            <person name="Mondo S."/>
            <person name="Robb S."/>
            <person name="Idnurm A."/>
            <person name="Muszewska A."/>
            <person name="Steczkiewicz K."/>
            <person name="Masonjones S."/>
            <person name="Liao H.L."/>
            <person name="Gajdeczka M.T."/>
            <person name="Anike F."/>
            <person name="Vuek A."/>
            <person name="Anishchenko I.M."/>
            <person name="Voigt K."/>
            <person name="de Hoog G.S."/>
            <person name="Smith M.E."/>
            <person name="Heitman J."/>
            <person name="Vilgalys R."/>
            <person name="Stajich J.E."/>
        </authorList>
    </citation>
    <scope>NUCLEOTIDE SEQUENCE [LARGE SCALE GENOMIC DNA]</scope>
    <source>
        <strain evidence="8 9">LSU 92-RS-03</strain>
    </source>
</reference>
<dbReference type="InterPro" id="IPR000070">
    <property type="entry name" value="Pectinesterase_cat"/>
</dbReference>
<dbReference type="PANTHER" id="PTHR31321:SF58">
    <property type="entry name" value="METHYLESTERASE, PUTATIVE-RELATED"/>
    <property type="match status" value="1"/>
</dbReference>
<dbReference type="SUPFAM" id="SSF51126">
    <property type="entry name" value="Pectin lyase-like"/>
    <property type="match status" value="1"/>
</dbReference>
<organism evidence="8 9">
    <name type="scientific">Rhizopus stolonifer</name>
    <name type="common">Rhizopus nigricans</name>
    <dbReference type="NCBI Taxonomy" id="4846"/>
    <lineage>
        <taxon>Eukaryota</taxon>
        <taxon>Fungi</taxon>
        <taxon>Fungi incertae sedis</taxon>
        <taxon>Mucoromycota</taxon>
        <taxon>Mucoromycotina</taxon>
        <taxon>Mucoromycetes</taxon>
        <taxon>Mucorales</taxon>
        <taxon>Mucorineae</taxon>
        <taxon>Rhizopodaceae</taxon>
        <taxon>Rhizopus</taxon>
    </lineage>
</organism>
<dbReference type="UniPathway" id="UPA00545">
    <property type="reaction ID" value="UER00823"/>
</dbReference>
<feature type="region of interest" description="Disordered" evidence="6">
    <location>
        <begin position="1"/>
        <end position="22"/>
    </location>
</feature>
<dbReference type="EC" id="3.1.1.11" evidence="3"/>
<evidence type="ECO:0000256" key="2">
    <source>
        <dbReference type="ARBA" id="ARBA00008891"/>
    </source>
</evidence>
<dbReference type="InterPro" id="IPR011050">
    <property type="entry name" value="Pectin_lyase_fold/virulence"/>
</dbReference>
<dbReference type="PANTHER" id="PTHR31321">
    <property type="entry name" value="ACYL-COA THIOESTER HYDROLASE YBHC-RELATED"/>
    <property type="match status" value="1"/>
</dbReference>